<protein>
    <submittedName>
        <fullName evidence="2">Uncharacterized protein</fullName>
    </submittedName>
</protein>
<dbReference type="OrthoDB" id="10623459at2759"/>
<evidence type="ECO:0000313" key="2">
    <source>
        <dbReference type="EMBL" id="OAQ31337.1"/>
    </source>
</evidence>
<sequence>MHNKKKSTINLTKVTSTATTTTTSIESISTKNLRSPTLFNNRVLHFPRTSLSTYTNNINLYSAGQGNSNTRSTANIEASENAPFISQSVALHRLKTMLGHLKSHHEESLKLIEKRDAIRLRLAILDIEAVQKRQRLLEDHEKKQRQQEEIKKQRQYHQQVHHQEPIHLKQANTAQQPQTTILFGQQQPQVWY</sequence>
<feature type="region of interest" description="Disordered" evidence="1">
    <location>
        <begin position="139"/>
        <end position="163"/>
    </location>
</feature>
<name>A0A197K147_9FUNG</name>
<feature type="compositionally biased region" description="Basic and acidic residues" evidence="1">
    <location>
        <begin position="139"/>
        <end position="152"/>
    </location>
</feature>
<evidence type="ECO:0000256" key="1">
    <source>
        <dbReference type="SAM" id="MobiDB-lite"/>
    </source>
</evidence>
<keyword evidence="3" id="KW-1185">Reference proteome</keyword>
<reference evidence="2 3" key="1">
    <citation type="submission" date="2016-05" db="EMBL/GenBank/DDBJ databases">
        <title>Genome sequencing reveals origins of a unique bacterial endosymbiosis in the earliest lineages of terrestrial Fungi.</title>
        <authorList>
            <consortium name="DOE Joint Genome Institute"/>
            <person name="Uehling J."/>
            <person name="Gryganskyi A."/>
            <person name="Hameed K."/>
            <person name="Tschaplinski T."/>
            <person name="Misztal P."/>
            <person name="Wu S."/>
            <person name="Desiro A."/>
            <person name="Vande Pol N."/>
            <person name="Du Z.-Y."/>
            <person name="Zienkiewicz A."/>
            <person name="Zienkiewicz K."/>
            <person name="Morin E."/>
            <person name="Tisserant E."/>
            <person name="Splivallo R."/>
            <person name="Hainaut M."/>
            <person name="Henrissat B."/>
            <person name="Ohm R."/>
            <person name="Kuo A."/>
            <person name="Yan J."/>
            <person name="Lipzen A."/>
            <person name="Nolan M."/>
            <person name="Labutti K."/>
            <person name="Barry K."/>
            <person name="Goldstein A."/>
            <person name="Labbe J."/>
            <person name="Schadt C."/>
            <person name="Tuskan G."/>
            <person name="Grigoriev I."/>
            <person name="Martin F."/>
            <person name="Vilgalys R."/>
            <person name="Bonito G."/>
        </authorList>
    </citation>
    <scope>NUCLEOTIDE SEQUENCE [LARGE SCALE GENOMIC DNA]</scope>
    <source>
        <strain evidence="2 3">AG-77</strain>
    </source>
</reference>
<dbReference type="EMBL" id="KV442030">
    <property type="protein sequence ID" value="OAQ31337.1"/>
    <property type="molecule type" value="Genomic_DNA"/>
</dbReference>
<gene>
    <name evidence="2" type="ORF">K457DRAFT_17440</name>
</gene>
<proteinExistence type="predicted"/>
<dbReference type="AlphaFoldDB" id="A0A197K147"/>
<organism evidence="2 3">
    <name type="scientific">Linnemannia elongata AG-77</name>
    <dbReference type="NCBI Taxonomy" id="1314771"/>
    <lineage>
        <taxon>Eukaryota</taxon>
        <taxon>Fungi</taxon>
        <taxon>Fungi incertae sedis</taxon>
        <taxon>Mucoromycota</taxon>
        <taxon>Mortierellomycotina</taxon>
        <taxon>Mortierellomycetes</taxon>
        <taxon>Mortierellales</taxon>
        <taxon>Mortierellaceae</taxon>
        <taxon>Linnemannia</taxon>
    </lineage>
</organism>
<dbReference type="Proteomes" id="UP000078512">
    <property type="component" value="Unassembled WGS sequence"/>
</dbReference>
<accession>A0A197K147</accession>
<evidence type="ECO:0000313" key="3">
    <source>
        <dbReference type="Proteomes" id="UP000078512"/>
    </source>
</evidence>